<organism evidence="1">
    <name type="scientific">viral metagenome</name>
    <dbReference type="NCBI Taxonomy" id="1070528"/>
    <lineage>
        <taxon>unclassified sequences</taxon>
        <taxon>metagenomes</taxon>
        <taxon>organismal metagenomes</taxon>
    </lineage>
</organism>
<evidence type="ECO:0000313" key="1">
    <source>
        <dbReference type="EMBL" id="QHU29342.1"/>
    </source>
</evidence>
<sequence length="368" mass="44455">MSHQNYNHIPDDLRDRVIKEYDDNLAIQREYRETVDDYHDYIASYEYKKSIEIENICEEIEAYTTARGNYYELILFYLQDFLQSFNYKKYIYLRFYHNIKSDPYYAMNEACDVNACNLVATLHDSKLQEIFTNIYKSKETLAIFAFVITKRIKDNFVIHNYYRNTIRHPYIYKSSIYNYLLRDMVIDYTSILDKYIHISPCEYDDRFIDLADAKVEAKDIYNFNFETFVDLSFIIKYYAHHFSADGTNTLMTFYCDTMKTFVIPELYKPFLNNIKNSKNIYNQYETTKYSYTFDMKDAIRDIQKDLRPTISGLQFICKCNYVHTLWGTLFHSADHYHYYYPEKKVISRITESILRHHIKIDDNESIDN</sequence>
<dbReference type="EMBL" id="MN740485">
    <property type="protein sequence ID" value="QHU29342.1"/>
    <property type="molecule type" value="Genomic_DNA"/>
</dbReference>
<name>A0A6C0LJI7_9ZZZZ</name>
<reference evidence="1" key="1">
    <citation type="journal article" date="2020" name="Nature">
        <title>Giant virus diversity and host interactions through global metagenomics.</title>
        <authorList>
            <person name="Schulz F."/>
            <person name="Roux S."/>
            <person name="Paez-Espino D."/>
            <person name="Jungbluth S."/>
            <person name="Walsh D.A."/>
            <person name="Denef V.J."/>
            <person name="McMahon K.D."/>
            <person name="Konstantinidis K.T."/>
            <person name="Eloe-Fadrosh E.A."/>
            <person name="Kyrpides N.C."/>
            <person name="Woyke T."/>
        </authorList>
    </citation>
    <scope>NUCLEOTIDE SEQUENCE</scope>
    <source>
        <strain evidence="1">GVMAG-M-3300027804-47</strain>
    </source>
</reference>
<accession>A0A6C0LJI7</accession>
<protein>
    <submittedName>
        <fullName evidence="1">Uncharacterized protein</fullName>
    </submittedName>
</protein>
<proteinExistence type="predicted"/>
<dbReference type="AlphaFoldDB" id="A0A6C0LJI7"/>